<name>A0ACC2LGY8_PERAE</name>
<evidence type="ECO:0000313" key="2">
    <source>
        <dbReference type="Proteomes" id="UP001234297"/>
    </source>
</evidence>
<reference evidence="1 2" key="1">
    <citation type="journal article" date="2022" name="Hortic Res">
        <title>A haplotype resolved chromosomal level avocado genome allows analysis of novel avocado genes.</title>
        <authorList>
            <person name="Nath O."/>
            <person name="Fletcher S.J."/>
            <person name="Hayward A."/>
            <person name="Shaw L.M."/>
            <person name="Masouleh A.K."/>
            <person name="Furtado A."/>
            <person name="Henry R.J."/>
            <person name="Mitter N."/>
        </authorList>
    </citation>
    <scope>NUCLEOTIDE SEQUENCE [LARGE SCALE GENOMIC DNA]</scope>
    <source>
        <strain evidence="2">cv. Hass</strain>
    </source>
</reference>
<evidence type="ECO:0000313" key="1">
    <source>
        <dbReference type="EMBL" id="KAJ8632368.1"/>
    </source>
</evidence>
<dbReference type="EMBL" id="CM056816">
    <property type="protein sequence ID" value="KAJ8632368.1"/>
    <property type="molecule type" value="Genomic_DNA"/>
</dbReference>
<dbReference type="Proteomes" id="UP001234297">
    <property type="component" value="Chromosome 8"/>
</dbReference>
<proteinExistence type="predicted"/>
<organism evidence="1 2">
    <name type="scientific">Persea americana</name>
    <name type="common">Avocado</name>
    <dbReference type="NCBI Taxonomy" id="3435"/>
    <lineage>
        <taxon>Eukaryota</taxon>
        <taxon>Viridiplantae</taxon>
        <taxon>Streptophyta</taxon>
        <taxon>Embryophyta</taxon>
        <taxon>Tracheophyta</taxon>
        <taxon>Spermatophyta</taxon>
        <taxon>Magnoliopsida</taxon>
        <taxon>Magnoliidae</taxon>
        <taxon>Laurales</taxon>
        <taxon>Lauraceae</taxon>
        <taxon>Persea</taxon>
    </lineage>
</organism>
<comment type="caution">
    <text evidence="1">The sequence shown here is derived from an EMBL/GenBank/DDBJ whole genome shotgun (WGS) entry which is preliminary data.</text>
</comment>
<gene>
    <name evidence="1" type="ORF">MRB53_025704</name>
</gene>
<keyword evidence="2" id="KW-1185">Reference proteome</keyword>
<protein>
    <submittedName>
        <fullName evidence="1">Uncharacterized protein</fullName>
    </submittedName>
</protein>
<sequence>MIDFIERVPKDNENNIQMKTELTVKQCKGLVWPSVAELSLWYKNRARDIDSLSGQLDNCLSMVEFACNKGNEGGYLESVTADKYVESLERRLRLAEGHVEAGRLLAYYQVPKPMSFFLGVHSDEKGVKQLLRLILSKFGRRQPGRSDNEWANMWRDMQRLQEKPFPFLETQYMLMEFCKGLLKAGKFSLARNYLKGRGTITLATEKAENLVIQAAREYFFSASSLAYMEPAFDLFVVLAKKGHGPIWDLCAALARGPALDNMDTSSRKQLIGFALSHCDEESISELLHAWKDLDTQFQCEKLMTLTGTNPPKVVQDSSHISLSAHNVQDMLGLRNCSDMVEGSIKQEGKDDELHFQNIKSFLFLNIKSILSLVAIDIGAVNETNWDSFLRENGKFLSFAALQLPWLLELSRKDEYGQKMVADTKTQWKTIYESKNASHAEHSFLVGKEWYSPTRCSDCLCCEVGAAEKKGRVSGNQQYNGDSAVFTFIDSTKLEKKPILKQALKLADTYSLKHSELWTNDDIIAEISNYKEEMLTCAVAVINMVSSVFFPVIDGHNKLRLAYLYRILSECFSQIKGSEQMLVIHSDISCIHNLGLSQFYKVLEQECRRVSFIIALNFKNIAGLGDLNFDNFNEEVCRNICESNVETLAKMVETLVGIYDDSVAEGLISWRDVYRHHVVSSVEALEMGTNLKLHTVNPDDLIAFIAKLEQNYDCCRFYIRFMSEARILDIIGRSEAYITGERDSIQNLTDFYLNMADLVLVELGSGSADRRNLHNLLSSLSKLEGDLEELRRVRYAVCGRLGEFSVYMQVPSQIRVYSLELMQLIAGRNLGSRPAELISEVQQWEGWDELHCTANSKTSDVGLPKQLDGPKKFTNTLVALKSTQLVSAISPRIEITSEDLSTLDLAVSCFFRLCEASCSESHLISSCSRRVGRPV</sequence>
<accession>A0ACC2LGY8</accession>